<feature type="region of interest" description="Disordered" evidence="5">
    <location>
        <begin position="1"/>
        <end position="36"/>
    </location>
</feature>
<dbReference type="InterPro" id="IPR010756">
    <property type="entry name" value="Tls1-like"/>
</dbReference>
<keyword evidence="3" id="KW-0539">Nucleus</keyword>
<dbReference type="PANTHER" id="PTHR13486:SF2">
    <property type="entry name" value="SPLICING FACTOR C9ORF78"/>
    <property type="match status" value="1"/>
</dbReference>
<evidence type="ECO:0000313" key="7">
    <source>
        <dbReference type="Proteomes" id="UP001249851"/>
    </source>
</evidence>
<name>A0AAD9VAQ7_ACRCE</name>
<accession>A0AAD9VAQ7</accession>
<reference evidence="6" key="2">
    <citation type="journal article" date="2023" name="Science">
        <title>Genomic signatures of disease resistance in endangered staghorn corals.</title>
        <authorList>
            <person name="Vollmer S.V."/>
            <person name="Selwyn J.D."/>
            <person name="Despard B.A."/>
            <person name="Roesel C.L."/>
        </authorList>
    </citation>
    <scope>NUCLEOTIDE SEQUENCE</scope>
    <source>
        <strain evidence="6">K2</strain>
    </source>
</reference>
<feature type="coiled-coil region" evidence="4">
    <location>
        <begin position="188"/>
        <end position="215"/>
    </location>
</feature>
<comment type="caution">
    <text evidence="6">The sequence shown here is derived from an EMBL/GenBank/DDBJ whole genome shotgun (WGS) entry which is preliminary data.</text>
</comment>
<comment type="subcellular location">
    <subcellularLocation>
        <location evidence="1">Nucleus</location>
    </subcellularLocation>
</comment>
<dbReference type="GO" id="GO:0000398">
    <property type="term" value="P:mRNA splicing, via spliceosome"/>
    <property type="evidence" value="ECO:0007669"/>
    <property type="project" value="TreeGrafter"/>
</dbReference>
<evidence type="ECO:0000256" key="2">
    <source>
        <dbReference type="ARBA" id="ARBA00007643"/>
    </source>
</evidence>
<keyword evidence="4" id="KW-0175">Coiled coil</keyword>
<dbReference type="GO" id="GO:0005681">
    <property type="term" value="C:spliceosomal complex"/>
    <property type="evidence" value="ECO:0007669"/>
    <property type="project" value="TreeGrafter"/>
</dbReference>
<feature type="non-terminal residue" evidence="6">
    <location>
        <position position="1"/>
    </location>
</feature>
<dbReference type="EMBL" id="JARQWQ010000015">
    <property type="protein sequence ID" value="KAK2567167.1"/>
    <property type="molecule type" value="Genomic_DNA"/>
</dbReference>
<evidence type="ECO:0000256" key="3">
    <source>
        <dbReference type="ARBA" id="ARBA00023242"/>
    </source>
</evidence>
<gene>
    <name evidence="6" type="ORF">P5673_008972</name>
</gene>
<feature type="compositionally biased region" description="Acidic residues" evidence="5">
    <location>
        <begin position="18"/>
        <end position="27"/>
    </location>
</feature>
<evidence type="ECO:0000313" key="6">
    <source>
        <dbReference type="EMBL" id="KAK2567167.1"/>
    </source>
</evidence>
<keyword evidence="7" id="KW-1185">Reference proteome</keyword>
<reference evidence="6" key="1">
    <citation type="journal article" date="2023" name="G3 (Bethesda)">
        <title>Whole genome assembly and annotation of the endangered Caribbean coral Acropora cervicornis.</title>
        <authorList>
            <person name="Selwyn J.D."/>
            <person name="Vollmer S.V."/>
        </authorList>
    </citation>
    <scope>NUCLEOTIDE SEQUENCE</scope>
    <source>
        <strain evidence="6">K2</strain>
    </source>
</reference>
<sequence>FFSLQNMPRRNYRKQRDTDEEEDDEQEPISTTETIEERRALQRFRRKHGGVTAAALALGKKLAPEEEVESDPFKLKTGGLVELNSLIQDRNRDREGEDKEKSINLEANFAAETNRRDEDTHMLKYIEDEMAKRKGVQLDKTVQSKPKSKEDLLYQVPENINVKSKIMASEEMLSNQMLSGIPEVDLGIDAKIRNIEATEEAKQKMMEEQRNKKSRGPTAMVPTNMAANFMLHSRFFDEQKNNDAESKRAAAARAKAKEQEQAIKKPTVKANDSSGLATQSQVEPVKNRKRTGDKVEKATDDFYYEKFRKHARDSWRYQ</sequence>
<dbReference type="Pfam" id="PF07052">
    <property type="entry name" value="Hep_59"/>
    <property type="match status" value="1"/>
</dbReference>
<dbReference type="PANTHER" id="PTHR13486">
    <property type="entry name" value="TELOMERE LENGTH AND SILENCING PROTEIN 1 TLS1 FAMILY MEMBER"/>
    <property type="match status" value="1"/>
</dbReference>
<protein>
    <submittedName>
        <fullName evidence="6">Telomere length and silencing protein 1-like protein</fullName>
    </submittedName>
</protein>
<dbReference type="AlphaFoldDB" id="A0AAD9VAQ7"/>
<feature type="region of interest" description="Disordered" evidence="5">
    <location>
        <begin position="240"/>
        <end position="294"/>
    </location>
</feature>
<organism evidence="6 7">
    <name type="scientific">Acropora cervicornis</name>
    <name type="common">Staghorn coral</name>
    <dbReference type="NCBI Taxonomy" id="6130"/>
    <lineage>
        <taxon>Eukaryota</taxon>
        <taxon>Metazoa</taxon>
        <taxon>Cnidaria</taxon>
        <taxon>Anthozoa</taxon>
        <taxon>Hexacorallia</taxon>
        <taxon>Scleractinia</taxon>
        <taxon>Astrocoeniina</taxon>
        <taxon>Acroporidae</taxon>
        <taxon>Acropora</taxon>
    </lineage>
</organism>
<proteinExistence type="inferred from homology"/>
<feature type="compositionally biased region" description="Polar residues" evidence="5">
    <location>
        <begin position="270"/>
        <end position="282"/>
    </location>
</feature>
<evidence type="ECO:0000256" key="4">
    <source>
        <dbReference type="SAM" id="Coils"/>
    </source>
</evidence>
<dbReference type="Proteomes" id="UP001249851">
    <property type="component" value="Unassembled WGS sequence"/>
</dbReference>
<comment type="similarity">
    <text evidence="2">Belongs to the TLS1 family.</text>
</comment>
<evidence type="ECO:0000256" key="1">
    <source>
        <dbReference type="ARBA" id="ARBA00004123"/>
    </source>
</evidence>
<evidence type="ECO:0000256" key="5">
    <source>
        <dbReference type="SAM" id="MobiDB-lite"/>
    </source>
</evidence>